<keyword evidence="1" id="KW-0175">Coiled coil</keyword>
<sequence precursor="true">MTRFRNKHSARNGWRLRPEKLLHAMRCGVLRAACCAVYLHCCWSSLASFAQEPVSPTTPKVSRLILVVGAPGTDEYAQQFKQWAEQWLKFANEAALDVTPIGLAGATESATGSDKQALQQAIDQNADAAGPLWIVLLGHGTASRNIAKFNLVGEDVSSSELAAWLKPKTSELVVVNCSSASASFLTDLSGPGRVIVTATRSGSESNYARFGKYLSESLSNLQADIDHDQEVSLLEAFLMATSQTERFYEQDARLTTEHALLDDNGDRHGVTGDFYQGIRPVKVPKQGQAVDGLQASRAILYSSPDAPQFTPELAGKRAELERQLDSLRSQKTQLSEAEYFEQLEALLLELAHLYDLAEG</sequence>
<dbReference type="EMBL" id="CP036298">
    <property type="protein sequence ID" value="QDV26155.1"/>
    <property type="molecule type" value="Genomic_DNA"/>
</dbReference>
<dbReference type="RefSeq" id="WP_145082093.1">
    <property type="nucleotide sequence ID" value="NZ_CP036298.1"/>
</dbReference>
<proteinExistence type="predicted"/>
<evidence type="ECO:0000256" key="2">
    <source>
        <dbReference type="SAM" id="SignalP"/>
    </source>
</evidence>
<protein>
    <recommendedName>
        <fullName evidence="5">Caspase domain protein</fullName>
    </recommendedName>
</protein>
<evidence type="ECO:0008006" key="5">
    <source>
        <dbReference type="Google" id="ProtNLM"/>
    </source>
</evidence>
<feature type="coiled-coil region" evidence="1">
    <location>
        <begin position="310"/>
        <end position="337"/>
    </location>
</feature>
<dbReference type="OrthoDB" id="247472at2"/>
<name>A0A518GC25_9BACT</name>
<accession>A0A518GC25</accession>
<reference evidence="3 4" key="1">
    <citation type="submission" date="2019-02" db="EMBL/GenBank/DDBJ databases">
        <title>Deep-cultivation of Planctomycetes and their phenomic and genomic characterization uncovers novel biology.</title>
        <authorList>
            <person name="Wiegand S."/>
            <person name="Jogler M."/>
            <person name="Boedeker C."/>
            <person name="Pinto D."/>
            <person name="Vollmers J."/>
            <person name="Rivas-Marin E."/>
            <person name="Kohn T."/>
            <person name="Peeters S.H."/>
            <person name="Heuer A."/>
            <person name="Rast P."/>
            <person name="Oberbeckmann S."/>
            <person name="Bunk B."/>
            <person name="Jeske O."/>
            <person name="Meyerdierks A."/>
            <person name="Storesund J.E."/>
            <person name="Kallscheuer N."/>
            <person name="Luecker S."/>
            <person name="Lage O.M."/>
            <person name="Pohl T."/>
            <person name="Merkel B.J."/>
            <person name="Hornburger P."/>
            <person name="Mueller R.-W."/>
            <person name="Bruemmer F."/>
            <person name="Labrenz M."/>
            <person name="Spormann A.M."/>
            <person name="Op den Camp H."/>
            <person name="Overmann J."/>
            <person name="Amann R."/>
            <person name="Jetten M.S.M."/>
            <person name="Mascher T."/>
            <person name="Medema M.H."/>
            <person name="Devos D.P."/>
            <person name="Kaster A.-K."/>
            <person name="Ovreas L."/>
            <person name="Rohde M."/>
            <person name="Galperin M.Y."/>
            <person name="Jogler C."/>
        </authorList>
    </citation>
    <scope>NUCLEOTIDE SEQUENCE [LARGE SCALE GENOMIC DNA]</scope>
    <source>
        <strain evidence="3 4">Q31a</strain>
    </source>
</reference>
<gene>
    <name evidence="3" type="ORF">Q31a_45270</name>
</gene>
<evidence type="ECO:0000256" key="1">
    <source>
        <dbReference type="SAM" id="Coils"/>
    </source>
</evidence>
<dbReference type="AlphaFoldDB" id="A0A518GC25"/>
<feature type="chain" id="PRO_5022102943" description="Caspase domain protein" evidence="2">
    <location>
        <begin position="51"/>
        <end position="359"/>
    </location>
</feature>
<keyword evidence="4" id="KW-1185">Reference proteome</keyword>
<evidence type="ECO:0000313" key="3">
    <source>
        <dbReference type="EMBL" id="QDV26155.1"/>
    </source>
</evidence>
<feature type="signal peptide" evidence="2">
    <location>
        <begin position="1"/>
        <end position="50"/>
    </location>
</feature>
<dbReference type="KEGG" id="ahel:Q31a_45270"/>
<dbReference type="Proteomes" id="UP000318017">
    <property type="component" value="Chromosome"/>
</dbReference>
<keyword evidence="2" id="KW-0732">Signal</keyword>
<evidence type="ECO:0000313" key="4">
    <source>
        <dbReference type="Proteomes" id="UP000318017"/>
    </source>
</evidence>
<organism evidence="3 4">
    <name type="scientific">Aureliella helgolandensis</name>
    <dbReference type="NCBI Taxonomy" id="2527968"/>
    <lineage>
        <taxon>Bacteria</taxon>
        <taxon>Pseudomonadati</taxon>
        <taxon>Planctomycetota</taxon>
        <taxon>Planctomycetia</taxon>
        <taxon>Pirellulales</taxon>
        <taxon>Pirellulaceae</taxon>
        <taxon>Aureliella</taxon>
    </lineage>
</organism>